<organism evidence="3 4">
    <name type="scientific">Suillus subaureus</name>
    <dbReference type="NCBI Taxonomy" id="48587"/>
    <lineage>
        <taxon>Eukaryota</taxon>
        <taxon>Fungi</taxon>
        <taxon>Dikarya</taxon>
        <taxon>Basidiomycota</taxon>
        <taxon>Agaricomycotina</taxon>
        <taxon>Agaricomycetes</taxon>
        <taxon>Agaricomycetidae</taxon>
        <taxon>Boletales</taxon>
        <taxon>Suillineae</taxon>
        <taxon>Suillaceae</taxon>
        <taxon>Suillus</taxon>
    </lineage>
</organism>
<feature type="chain" id="PRO_5040167796" evidence="2">
    <location>
        <begin position="18"/>
        <end position="365"/>
    </location>
</feature>
<dbReference type="AlphaFoldDB" id="A0A9P7EB63"/>
<evidence type="ECO:0000313" key="4">
    <source>
        <dbReference type="Proteomes" id="UP000807769"/>
    </source>
</evidence>
<evidence type="ECO:0000313" key="3">
    <source>
        <dbReference type="EMBL" id="KAG1816734.1"/>
    </source>
</evidence>
<name>A0A9P7EB63_9AGAM</name>
<dbReference type="EMBL" id="JABBWG010000015">
    <property type="protein sequence ID" value="KAG1816734.1"/>
    <property type="molecule type" value="Genomic_DNA"/>
</dbReference>
<evidence type="ECO:0000256" key="2">
    <source>
        <dbReference type="SAM" id="SignalP"/>
    </source>
</evidence>
<keyword evidence="4" id="KW-1185">Reference proteome</keyword>
<gene>
    <name evidence="3" type="ORF">BJ212DRAFT_1299490</name>
</gene>
<accession>A0A9P7EB63</accession>
<protein>
    <submittedName>
        <fullName evidence="3">Uncharacterized protein</fullName>
    </submittedName>
</protein>
<feature type="region of interest" description="Disordered" evidence="1">
    <location>
        <begin position="247"/>
        <end position="292"/>
    </location>
</feature>
<evidence type="ECO:0000256" key="1">
    <source>
        <dbReference type="SAM" id="MobiDB-lite"/>
    </source>
</evidence>
<dbReference type="Proteomes" id="UP000807769">
    <property type="component" value="Unassembled WGS sequence"/>
</dbReference>
<sequence length="365" mass="38963">MKLTSALVLLFIASAQAGTTVTGIPASDSNGFTITYDSGSYDTSSLSSFLSSESASVQSLLSSLSITTPTGVPTSGIPTSIPTSIGTIAPTVTPPSSMTHVFILIGGQRAGIKVERLKLLQGLAINRHSHRQRTSDSSRHRKGVYPKSVGYGQSGLGKSVADYGWIRPELYSLLATLSLPVFHGLNFSSQSEPSGAHDNHEARGLCISAGPRITTNCTDSDISVDILVMQDVQLLGTSLIKEHHEVQFSKRPSGMPSPWSSLSAARSNRFERRQKARATSDTPVKDNRKSSSLCYRPTSEATCYVPHPGEMQDGPTGYMANSKTQTQNGMQWFPGRVPPKLAGAPGDSPEMSTYRMTDCPSPGLP</sequence>
<dbReference type="GeneID" id="64626890"/>
<proteinExistence type="predicted"/>
<comment type="caution">
    <text evidence="3">The sequence shown here is derived from an EMBL/GenBank/DDBJ whole genome shotgun (WGS) entry which is preliminary data.</text>
</comment>
<feature type="region of interest" description="Disordered" evidence="1">
    <location>
        <begin position="335"/>
        <end position="365"/>
    </location>
</feature>
<keyword evidence="2" id="KW-0732">Signal</keyword>
<reference evidence="3" key="1">
    <citation type="journal article" date="2020" name="New Phytol.">
        <title>Comparative genomics reveals dynamic genome evolution in host specialist ectomycorrhizal fungi.</title>
        <authorList>
            <person name="Lofgren L.A."/>
            <person name="Nguyen N.H."/>
            <person name="Vilgalys R."/>
            <person name="Ruytinx J."/>
            <person name="Liao H.L."/>
            <person name="Branco S."/>
            <person name="Kuo A."/>
            <person name="LaButti K."/>
            <person name="Lipzen A."/>
            <person name="Andreopoulos W."/>
            <person name="Pangilinan J."/>
            <person name="Riley R."/>
            <person name="Hundley H."/>
            <person name="Na H."/>
            <person name="Barry K."/>
            <person name="Grigoriev I.V."/>
            <person name="Stajich J.E."/>
            <person name="Kennedy P.G."/>
        </authorList>
    </citation>
    <scope>NUCLEOTIDE SEQUENCE</scope>
    <source>
        <strain evidence="3">MN1</strain>
    </source>
</reference>
<feature type="signal peptide" evidence="2">
    <location>
        <begin position="1"/>
        <end position="17"/>
    </location>
</feature>
<dbReference type="RefSeq" id="XP_041193294.1">
    <property type="nucleotide sequence ID" value="XM_041332873.1"/>
</dbReference>